<feature type="binding site" evidence="4">
    <location>
        <position position="209"/>
    </location>
    <ligand>
        <name>pyruvate</name>
        <dbReference type="ChEBI" id="CHEBI:15361"/>
    </ligand>
</feature>
<organism evidence="5 6">
    <name type="scientific">Bosea lupini</name>
    <dbReference type="NCBI Taxonomy" id="1036779"/>
    <lineage>
        <taxon>Bacteria</taxon>
        <taxon>Pseudomonadati</taxon>
        <taxon>Pseudomonadota</taxon>
        <taxon>Alphaproteobacteria</taxon>
        <taxon>Hyphomicrobiales</taxon>
        <taxon>Boseaceae</taxon>
        <taxon>Bosea</taxon>
    </lineage>
</organism>
<proteinExistence type="inferred from homology"/>
<evidence type="ECO:0000313" key="6">
    <source>
        <dbReference type="Proteomes" id="UP000199664"/>
    </source>
</evidence>
<dbReference type="STRING" id="1036779.SAMN04515666_111130"/>
<dbReference type="InterPro" id="IPR002220">
    <property type="entry name" value="DapA-like"/>
</dbReference>
<name>A0A1H7YC52_9HYPH</name>
<comment type="similarity">
    <text evidence="1 3">Belongs to the DapA family.</text>
</comment>
<dbReference type="GO" id="GO:0008840">
    <property type="term" value="F:4-hydroxy-tetrahydrodipicolinate synthase activity"/>
    <property type="evidence" value="ECO:0007669"/>
    <property type="project" value="TreeGrafter"/>
</dbReference>
<evidence type="ECO:0000256" key="4">
    <source>
        <dbReference type="PIRSR" id="PIRSR001365-2"/>
    </source>
</evidence>
<dbReference type="Proteomes" id="UP000199664">
    <property type="component" value="Unassembled WGS sequence"/>
</dbReference>
<dbReference type="Pfam" id="PF00701">
    <property type="entry name" value="DHDPS"/>
    <property type="match status" value="1"/>
</dbReference>
<evidence type="ECO:0000256" key="1">
    <source>
        <dbReference type="ARBA" id="ARBA00007592"/>
    </source>
</evidence>
<dbReference type="OrthoDB" id="199953at2"/>
<reference evidence="6" key="1">
    <citation type="submission" date="2016-10" db="EMBL/GenBank/DDBJ databases">
        <authorList>
            <person name="Varghese N."/>
            <person name="Submissions S."/>
        </authorList>
    </citation>
    <scope>NUCLEOTIDE SEQUENCE [LARGE SCALE GENOMIC DNA]</scope>
    <source>
        <strain evidence="6">LMG 26383,CCUG 61248,R- 45681</strain>
    </source>
</reference>
<gene>
    <name evidence="5" type="ORF">SAMN04515666_111130</name>
</gene>
<dbReference type="Gene3D" id="3.20.20.70">
    <property type="entry name" value="Aldolase class I"/>
    <property type="match status" value="1"/>
</dbReference>
<evidence type="ECO:0000256" key="3">
    <source>
        <dbReference type="PIRNR" id="PIRNR001365"/>
    </source>
</evidence>
<accession>A0A1H7YC52</accession>
<sequence>MTTETAFTGIHAILYALFDTQERLDRQAMRRQVEICLEHGAHGIAALGLATEVSKLTVPERRTVMEWTSEDVGGVKPLGFTIYGTSVAEQVELVRAAEEAKADWVILQPPMVGSFAATEYIRFFGRIADATHLPVAIQNAPAYMGRGLSAEDIRSLVAQHPNIRLVKGEGPATEIRQLIDTTEGRLPVMNGRGGLELIENLRAGCVGMILAPELIDLTVAIYECFVSGDEVTAEASYREVLPTIVFIMQSLESLICYGKRLFGVRAGIEIHDRAPAMRPTAFGLELVRGHARRAGLFEASRR</sequence>
<dbReference type="PIRSF" id="PIRSF001365">
    <property type="entry name" value="DHDPS"/>
    <property type="match status" value="1"/>
</dbReference>
<dbReference type="PANTHER" id="PTHR12128">
    <property type="entry name" value="DIHYDRODIPICOLINATE SYNTHASE"/>
    <property type="match status" value="1"/>
</dbReference>
<evidence type="ECO:0000313" key="5">
    <source>
        <dbReference type="EMBL" id="SEM43545.1"/>
    </source>
</evidence>
<dbReference type="SUPFAM" id="SSF51569">
    <property type="entry name" value="Aldolase"/>
    <property type="match status" value="1"/>
</dbReference>
<evidence type="ECO:0000256" key="2">
    <source>
        <dbReference type="ARBA" id="ARBA00023239"/>
    </source>
</evidence>
<dbReference type="PANTHER" id="PTHR12128:SF66">
    <property type="entry name" value="4-HYDROXY-2-OXOGLUTARATE ALDOLASE, MITOCHONDRIAL"/>
    <property type="match status" value="1"/>
</dbReference>
<dbReference type="GO" id="GO:0005829">
    <property type="term" value="C:cytosol"/>
    <property type="evidence" value="ECO:0007669"/>
    <property type="project" value="TreeGrafter"/>
</dbReference>
<dbReference type="SMART" id="SM01130">
    <property type="entry name" value="DHDPS"/>
    <property type="match status" value="1"/>
</dbReference>
<dbReference type="RefSeq" id="WP_091841652.1">
    <property type="nucleotide sequence ID" value="NZ_FOAN01000011.1"/>
</dbReference>
<keyword evidence="6" id="KW-1185">Reference proteome</keyword>
<keyword evidence="2 3" id="KW-0456">Lyase</keyword>
<protein>
    <submittedName>
        <fullName evidence="5">4-hydroxy-tetrahydrodipicolinate synthase</fullName>
    </submittedName>
</protein>
<dbReference type="InterPro" id="IPR013785">
    <property type="entry name" value="Aldolase_TIM"/>
</dbReference>
<dbReference type="AlphaFoldDB" id="A0A1H7YC52"/>
<dbReference type="CDD" id="cd00408">
    <property type="entry name" value="DHDPS-like"/>
    <property type="match status" value="1"/>
</dbReference>
<dbReference type="EMBL" id="FOAN01000011">
    <property type="protein sequence ID" value="SEM43545.1"/>
    <property type="molecule type" value="Genomic_DNA"/>
</dbReference>